<dbReference type="InterPro" id="IPR002398">
    <property type="entry name" value="Pept_C14"/>
</dbReference>
<dbReference type="GO" id="GO:0006915">
    <property type="term" value="P:apoptotic process"/>
    <property type="evidence" value="ECO:0007669"/>
    <property type="project" value="TreeGrafter"/>
</dbReference>
<dbReference type="PANTHER" id="PTHR10454:SF232">
    <property type="entry name" value="AT03047P-RELATED"/>
    <property type="match status" value="1"/>
</dbReference>
<dbReference type="PANTHER" id="PTHR10454">
    <property type="entry name" value="CASPASE"/>
    <property type="match status" value="1"/>
</dbReference>
<dbReference type="Gene3D" id="3.40.50.1460">
    <property type="match status" value="1"/>
</dbReference>
<accession>A0A9D4LSB9</accession>
<evidence type="ECO:0000259" key="2">
    <source>
        <dbReference type="PROSITE" id="PS50208"/>
    </source>
</evidence>
<comment type="similarity">
    <text evidence="1">Belongs to the peptidase C14A family.</text>
</comment>
<gene>
    <name evidence="3" type="ORF">DPMN_025847</name>
</gene>
<sequence length="216" mass="24715">MEDVLNKNKNYTPENILEKDDTRESTIIDDTMVSNFDFSAIMDDRYDFSHIKRGYMAIIVNDSFKNGRKRKGSDVDMINLMGVANKLGLSPVTKKNVTKTQMMQFLLDLQMLDFSECDTFAFAISTHGVETPNPRKGGALDHALVCTDDELIYTSTITEMFSNGNCPSLCNKPKMFFIEASKKNIEEETVSLHCEIDQLERSRRLLYDKRFAQPHL</sequence>
<dbReference type="SMART" id="SM00115">
    <property type="entry name" value="CASc"/>
    <property type="match status" value="1"/>
</dbReference>
<dbReference type="GO" id="GO:0006508">
    <property type="term" value="P:proteolysis"/>
    <property type="evidence" value="ECO:0007669"/>
    <property type="project" value="InterPro"/>
</dbReference>
<dbReference type="GO" id="GO:0004197">
    <property type="term" value="F:cysteine-type endopeptidase activity"/>
    <property type="evidence" value="ECO:0007669"/>
    <property type="project" value="InterPro"/>
</dbReference>
<comment type="caution">
    <text evidence="3">The sequence shown here is derived from an EMBL/GenBank/DDBJ whole genome shotgun (WGS) entry which is preliminary data.</text>
</comment>
<dbReference type="PROSITE" id="PS50208">
    <property type="entry name" value="CASPASE_P20"/>
    <property type="match status" value="1"/>
</dbReference>
<evidence type="ECO:0000256" key="1">
    <source>
        <dbReference type="ARBA" id="ARBA00010134"/>
    </source>
</evidence>
<dbReference type="InterPro" id="IPR001309">
    <property type="entry name" value="Pept_C14_p20"/>
</dbReference>
<dbReference type="PRINTS" id="PR00376">
    <property type="entry name" value="IL1BCENZYME"/>
</dbReference>
<organism evidence="3 4">
    <name type="scientific">Dreissena polymorpha</name>
    <name type="common">Zebra mussel</name>
    <name type="synonym">Mytilus polymorpha</name>
    <dbReference type="NCBI Taxonomy" id="45954"/>
    <lineage>
        <taxon>Eukaryota</taxon>
        <taxon>Metazoa</taxon>
        <taxon>Spiralia</taxon>
        <taxon>Lophotrochozoa</taxon>
        <taxon>Mollusca</taxon>
        <taxon>Bivalvia</taxon>
        <taxon>Autobranchia</taxon>
        <taxon>Heteroconchia</taxon>
        <taxon>Euheterodonta</taxon>
        <taxon>Imparidentia</taxon>
        <taxon>Neoheterodontei</taxon>
        <taxon>Myida</taxon>
        <taxon>Dreissenoidea</taxon>
        <taxon>Dreissenidae</taxon>
        <taxon>Dreissena</taxon>
    </lineage>
</organism>
<evidence type="ECO:0000313" key="4">
    <source>
        <dbReference type="Proteomes" id="UP000828390"/>
    </source>
</evidence>
<proteinExistence type="inferred from homology"/>
<dbReference type="Pfam" id="PF00656">
    <property type="entry name" value="Peptidase_C14"/>
    <property type="match status" value="1"/>
</dbReference>
<dbReference type="SUPFAM" id="SSF52129">
    <property type="entry name" value="Caspase-like"/>
    <property type="match status" value="1"/>
</dbReference>
<keyword evidence="4" id="KW-1185">Reference proteome</keyword>
<dbReference type="AlphaFoldDB" id="A0A9D4LSB9"/>
<dbReference type="EMBL" id="JAIWYP010000002">
    <property type="protein sequence ID" value="KAH3862872.1"/>
    <property type="molecule type" value="Genomic_DNA"/>
</dbReference>
<reference evidence="3" key="1">
    <citation type="journal article" date="2019" name="bioRxiv">
        <title>The Genome of the Zebra Mussel, Dreissena polymorpha: A Resource for Invasive Species Research.</title>
        <authorList>
            <person name="McCartney M.A."/>
            <person name="Auch B."/>
            <person name="Kono T."/>
            <person name="Mallez S."/>
            <person name="Zhang Y."/>
            <person name="Obille A."/>
            <person name="Becker A."/>
            <person name="Abrahante J.E."/>
            <person name="Garbe J."/>
            <person name="Badalamenti J.P."/>
            <person name="Herman A."/>
            <person name="Mangelson H."/>
            <person name="Liachko I."/>
            <person name="Sullivan S."/>
            <person name="Sone E.D."/>
            <person name="Koren S."/>
            <person name="Silverstein K.A.T."/>
            <person name="Beckman K.B."/>
            <person name="Gohl D.M."/>
        </authorList>
    </citation>
    <scope>NUCLEOTIDE SEQUENCE</scope>
    <source>
        <strain evidence="3">Duluth1</strain>
        <tissue evidence="3">Whole animal</tissue>
    </source>
</reference>
<dbReference type="InterPro" id="IPR015917">
    <property type="entry name" value="Pept_C14A"/>
</dbReference>
<reference evidence="3" key="2">
    <citation type="submission" date="2020-11" db="EMBL/GenBank/DDBJ databases">
        <authorList>
            <person name="McCartney M.A."/>
            <person name="Auch B."/>
            <person name="Kono T."/>
            <person name="Mallez S."/>
            <person name="Becker A."/>
            <person name="Gohl D.M."/>
            <person name="Silverstein K.A.T."/>
            <person name="Koren S."/>
            <person name="Bechman K.B."/>
            <person name="Herman A."/>
            <person name="Abrahante J.E."/>
            <person name="Garbe J."/>
        </authorList>
    </citation>
    <scope>NUCLEOTIDE SEQUENCE</scope>
    <source>
        <strain evidence="3">Duluth1</strain>
        <tissue evidence="3">Whole animal</tissue>
    </source>
</reference>
<name>A0A9D4LSB9_DREPO</name>
<feature type="domain" description="Caspase family p20" evidence="2">
    <location>
        <begin position="52"/>
        <end position="185"/>
    </location>
</feature>
<dbReference type="GO" id="GO:0005737">
    <property type="term" value="C:cytoplasm"/>
    <property type="evidence" value="ECO:0007669"/>
    <property type="project" value="TreeGrafter"/>
</dbReference>
<protein>
    <recommendedName>
        <fullName evidence="2">Caspase family p20 domain-containing protein</fullName>
    </recommendedName>
</protein>
<dbReference type="InterPro" id="IPR029030">
    <property type="entry name" value="Caspase-like_dom_sf"/>
</dbReference>
<dbReference type="Proteomes" id="UP000828390">
    <property type="component" value="Unassembled WGS sequence"/>
</dbReference>
<dbReference type="GO" id="GO:0043525">
    <property type="term" value="P:positive regulation of neuron apoptotic process"/>
    <property type="evidence" value="ECO:0007669"/>
    <property type="project" value="TreeGrafter"/>
</dbReference>
<evidence type="ECO:0000313" key="3">
    <source>
        <dbReference type="EMBL" id="KAH3862872.1"/>
    </source>
</evidence>
<dbReference type="InterPro" id="IPR011600">
    <property type="entry name" value="Pept_C14_caspase"/>
</dbReference>